<sequence length="76" mass="8459">MKTEPMSDFFPQYLSRQRRLFGIDPSEAMAQLSEVMQWQEVAGKKAAGDEARPASEELERKHAGPLSSGPGKAYCK</sequence>
<reference evidence="2 3" key="1">
    <citation type="submission" date="2018-01" db="EMBL/GenBank/DDBJ databases">
        <title>Genomic Sequence of Chromobacterium MWU13-2610 from wild cranberry bogs within the Cape Cod National Seashore.</title>
        <authorList>
            <person name="O'Hara-Hanley K."/>
            <person name="Soby S."/>
            <person name="Harrison A."/>
        </authorList>
    </citation>
    <scope>NUCLEOTIDE SEQUENCE [LARGE SCALE GENOMIC DNA]</scope>
    <source>
        <strain evidence="2 3">MWU13-2610</strain>
    </source>
</reference>
<organism evidence="2 3">
    <name type="scientific">Chromobacterium sinusclupearum</name>
    <dbReference type="NCBI Taxonomy" id="2077146"/>
    <lineage>
        <taxon>Bacteria</taxon>
        <taxon>Pseudomonadati</taxon>
        <taxon>Pseudomonadota</taxon>
        <taxon>Betaproteobacteria</taxon>
        <taxon>Neisseriales</taxon>
        <taxon>Chromobacteriaceae</taxon>
        <taxon>Chromobacterium</taxon>
    </lineage>
</organism>
<dbReference type="RefSeq" id="WP_103318602.1">
    <property type="nucleotide sequence ID" value="NZ_PPTF01000020.1"/>
</dbReference>
<evidence type="ECO:0000256" key="1">
    <source>
        <dbReference type="SAM" id="MobiDB-lite"/>
    </source>
</evidence>
<dbReference type="EMBL" id="PPTF01000020">
    <property type="protein sequence ID" value="POA99448.1"/>
    <property type="molecule type" value="Genomic_DNA"/>
</dbReference>
<feature type="region of interest" description="Disordered" evidence="1">
    <location>
        <begin position="41"/>
        <end position="76"/>
    </location>
</feature>
<dbReference type="AlphaFoldDB" id="A0A2K4MQU7"/>
<protein>
    <submittedName>
        <fullName evidence="2">Uncharacterized protein</fullName>
    </submittedName>
</protein>
<proteinExistence type="predicted"/>
<feature type="compositionally biased region" description="Basic and acidic residues" evidence="1">
    <location>
        <begin position="42"/>
        <end position="62"/>
    </location>
</feature>
<gene>
    <name evidence="2" type="ORF">C2134_06685</name>
</gene>
<accession>A0A2K4MQU7</accession>
<evidence type="ECO:0000313" key="2">
    <source>
        <dbReference type="EMBL" id="POA99448.1"/>
    </source>
</evidence>
<name>A0A2K4MQU7_9NEIS</name>
<dbReference type="Proteomes" id="UP000236416">
    <property type="component" value="Unassembled WGS sequence"/>
</dbReference>
<evidence type="ECO:0000313" key="3">
    <source>
        <dbReference type="Proteomes" id="UP000236416"/>
    </source>
</evidence>
<keyword evidence="3" id="KW-1185">Reference proteome</keyword>
<comment type="caution">
    <text evidence="2">The sequence shown here is derived from an EMBL/GenBank/DDBJ whole genome shotgun (WGS) entry which is preliminary data.</text>
</comment>